<dbReference type="PROSITE" id="PS01040">
    <property type="entry name" value="SBP_BACTERIAL_5"/>
    <property type="match status" value="1"/>
</dbReference>
<comment type="similarity">
    <text evidence="2">Belongs to the bacterial solute-binding protein 5 family.</text>
</comment>
<keyword evidence="4" id="KW-0732">Signal</keyword>
<dbReference type="OrthoDB" id="239741at2"/>
<evidence type="ECO:0000313" key="6">
    <source>
        <dbReference type="EMBL" id="MBC3889078.1"/>
    </source>
</evidence>
<evidence type="ECO:0000313" key="7">
    <source>
        <dbReference type="Proteomes" id="UP000616595"/>
    </source>
</evidence>
<comment type="caution">
    <text evidence="6">The sequence shown here is derived from an EMBL/GenBank/DDBJ whole genome shotgun (WGS) entry which is preliminary data.</text>
</comment>
<accession>A0A923I333</accession>
<name>A0A923I333_9FIRM</name>
<evidence type="ECO:0000256" key="4">
    <source>
        <dbReference type="ARBA" id="ARBA00022729"/>
    </source>
</evidence>
<protein>
    <recommendedName>
        <fullName evidence="5">Solute-binding protein family 5 domain-containing protein</fullName>
    </recommendedName>
</protein>
<dbReference type="PANTHER" id="PTHR30290">
    <property type="entry name" value="PERIPLASMIC BINDING COMPONENT OF ABC TRANSPORTER"/>
    <property type="match status" value="1"/>
</dbReference>
<proteinExistence type="inferred from homology"/>
<dbReference type="AlphaFoldDB" id="A0A923I333"/>
<dbReference type="InterPro" id="IPR030678">
    <property type="entry name" value="Peptide/Ni-bd"/>
</dbReference>
<evidence type="ECO:0000259" key="5">
    <source>
        <dbReference type="Pfam" id="PF00496"/>
    </source>
</evidence>
<sequence length="534" mass="58795">MKKYTMNKRILALAMVLVLVMATLSGCGLSGKNSNESVASASSQKILRIAAAFDFKSAMEGKTLVYENLVKSDMAGNFSGWLAEKYDVSDDGLTYTFHLKKGVKFHDGSEFNAETAKISLEYAQNNDANLKKSVNSIEVIDESTLKVVLGTYLASFLNTLSSTSAPMICAADLEPAGDPKGKLSGYIGTGAFYFDEATYEKGVKAELTRFDDYWGGASKLDGVEWLYVADPTAMVVALESDEVDMIGIAEHHSSIPYVQIAELKSKGYTVETDETGRYQVIEYNCSKAPFDDVNVRMALNLAVDRELMVKTLFEDMTKASKVITAPWFVLGPDKVDENYYKFDQNRAKKMLDDAGWIDSDGDGIRDKNGEKLELKLVVPQGEANADTVSVYLQSELQKIGAKIDVLTLESSAASDMKKAGDYNMYIHHSGNMPSIPGGIGIGDKYYSTNKDWAYSFHSAELDGMIDAAFTEPNTDSRNNKIDTLWTYLHAQAPCMPLYSVLKLVACNPRVTGYKVGSNMFDMSNVRLLDMDMSK</sequence>
<dbReference type="SUPFAM" id="SSF53850">
    <property type="entry name" value="Periplasmic binding protein-like II"/>
    <property type="match status" value="1"/>
</dbReference>
<dbReference type="Gene3D" id="3.40.190.10">
    <property type="entry name" value="Periplasmic binding protein-like II"/>
    <property type="match status" value="1"/>
</dbReference>
<evidence type="ECO:0000256" key="2">
    <source>
        <dbReference type="ARBA" id="ARBA00005695"/>
    </source>
</evidence>
<dbReference type="GO" id="GO:0042597">
    <property type="term" value="C:periplasmic space"/>
    <property type="evidence" value="ECO:0007669"/>
    <property type="project" value="UniProtKB-ARBA"/>
</dbReference>
<dbReference type="PIRSF" id="PIRSF002741">
    <property type="entry name" value="MppA"/>
    <property type="match status" value="1"/>
</dbReference>
<dbReference type="Proteomes" id="UP000616595">
    <property type="component" value="Unassembled WGS sequence"/>
</dbReference>
<dbReference type="EMBL" id="WJBD01000014">
    <property type="protein sequence ID" value="MBC3889078.1"/>
    <property type="molecule type" value="Genomic_DNA"/>
</dbReference>
<dbReference type="GO" id="GO:0015833">
    <property type="term" value="P:peptide transport"/>
    <property type="evidence" value="ECO:0007669"/>
    <property type="project" value="TreeGrafter"/>
</dbReference>
<gene>
    <name evidence="6" type="ORF">GH810_12205</name>
</gene>
<dbReference type="Gene3D" id="3.10.105.10">
    <property type="entry name" value="Dipeptide-binding Protein, Domain 3"/>
    <property type="match status" value="1"/>
</dbReference>
<dbReference type="RefSeq" id="WP_148568333.1">
    <property type="nucleotide sequence ID" value="NZ_RXYA01000016.1"/>
</dbReference>
<dbReference type="PANTHER" id="PTHR30290:SF10">
    <property type="entry name" value="PERIPLASMIC OLIGOPEPTIDE-BINDING PROTEIN-RELATED"/>
    <property type="match status" value="1"/>
</dbReference>
<dbReference type="Pfam" id="PF00496">
    <property type="entry name" value="SBP_bac_5"/>
    <property type="match status" value="1"/>
</dbReference>
<dbReference type="GO" id="GO:1904680">
    <property type="term" value="F:peptide transmembrane transporter activity"/>
    <property type="evidence" value="ECO:0007669"/>
    <property type="project" value="TreeGrafter"/>
</dbReference>
<evidence type="ECO:0000256" key="1">
    <source>
        <dbReference type="ARBA" id="ARBA00004193"/>
    </source>
</evidence>
<dbReference type="InterPro" id="IPR023765">
    <property type="entry name" value="SBP_5_CS"/>
</dbReference>
<keyword evidence="3" id="KW-0813">Transport</keyword>
<comment type="subcellular location">
    <subcellularLocation>
        <location evidence="1">Cell membrane</location>
        <topology evidence="1">Lipid-anchor</topology>
    </subcellularLocation>
</comment>
<keyword evidence="7" id="KW-1185">Reference proteome</keyword>
<dbReference type="GO" id="GO:0043190">
    <property type="term" value="C:ATP-binding cassette (ABC) transporter complex"/>
    <property type="evidence" value="ECO:0007669"/>
    <property type="project" value="InterPro"/>
</dbReference>
<feature type="domain" description="Solute-binding protein family 5" evidence="5">
    <location>
        <begin position="78"/>
        <end position="431"/>
    </location>
</feature>
<dbReference type="PROSITE" id="PS51257">
    <property type="entry name" value="PROKAR_LIPOPROTEIN"/>
    <property type="match status" value="1"/>
</dbReference>
<dbReference type="InterPro" id="IPR039424">
    <property type="entry name" value="SBP_5"/>
</dbReference>
<dbReference type="InterPro" id="IPR000914">
    <property type="entry name" value="SBP_5_dom"/>
</dbReference>
<organism evidence="6 7">
    <name type="scientific">Acetobacterium paludosum</name>
    <dbReference type="NCBI Taxonomy" id="52693"/>
    <lineage>
        <taxon>Bacteria</taxon>
        <taxon>Bacillati</taxon>
        <taxon>Bacillota</taxon>
        <taxon>Clostridia</taxon>
        <taxon>Eubacteriales</taxon>
        <taxon>Eubacteriaceae</taxon>
        <taxon>Acetobacterium</taxon>
    </lineage>
</organism>
<evidence type="ECO:0000256" key="3">
    <source>
        <dbReference type="ARBA" id="ARBA00022448"/>
    </source>
</evidence>
<reference evidence="6" key="1">
    <citation type="submission" date="2019-10" db="EMBL/GenBank/DDBJ databases">
        <authorList>
            <person name="Ross D.E."/>
            <person name="Gulliver D."/>
        </authorList>
    </citation>
    <scope>NUCLEOTIDE SEQUENCE</scope>
    <source>
        <strain evidence="6">DER-2019</strain>
    </source>
</reference>
<reference evidence="6" key="2">
    <citation type="submission" date="2020-10" db="EMBL/GenBank/DDBJ databases">
        <title>Comparative genomics of the Acetobacterium genus.</title>
        <authorList>
            <person name="Marshall C."/>
            <person name="May H."/>
            <person name="Norman S."/>
        </authorList>
    </citation>
    <scope>NUCLEOTIDE SEQUENCE</scope>
    <source>
        <strain evidence="6">DER-2019</strain>
    </source>
</reference>